<feature type="binding site" evidence="15">
    <location>
        <position position="189"/>
    </location>
    <ligand>
        <name>Ca(2+)</name>
        <dbReference type="ChEBI" id="CHEBI:29108"/>
        <label>3</label>
    </ligand>
</feature>
<name>A0A974DLG9_XENLA</name>
<evidence type="ECO:0000256" key="13">
    <source>
        <dbReference type="PIRSR" id="PIRSR001191-1"/>
    </source>
</evidence>
<evidence type="ECO:0000256" key="3">
    <source>
        <dbReference type="ARBA" id="ARBA00022525"/>
    </source>
</evidence>
<dbReference type="PIRSF" id="PIRSF001191">
    <property type="entry name" value="Peptidase_M10A_matrix"/>
    <property type="match status" value="1"/>
</dbReference>
<dbReference type="SUPFAM" id="SSF55486">
    <property type="entry name" value="Metalloproteases ('zincins'), catalytic domain"/>
    <property type="match status" value="1"/>
</dbReference>
<evidence type="ECO:0000256" key="6">
    <source>
        <dbReference type="ARBA" id="ARBA00022723"/>
    </source>
</evidence>
<evidence type="ECO:0000256" key="17">
    <source>
        <dbReference type="SAM" id="SignalP"/>
    </source>
</evidence>
<dbReference type="GO" id="GO:0004222">
    <property type="term" value="F:metalloendopeptidase activity"/>
    <property type="evidence" value="ECO:0007669"/>
    <property type="project" value="InterPro"/>
</dbReference>
<keyword evidence="5" id="KW-0645">Protease</keyword>
<dbReference type="GO" id="GO:0030198">
    <property type="term" value="P:extracellular matrix organization"/>
    <property type="evidence" value="ECO:0007669"/>
    <property type="project" value="TreeGrafter"/>
</dbReference>
<comment type="cofactor">
    <cofactor evidence="15">
        <name>Zn(2+)</name>
        <dbReference type="ChEBI" id="CHEBI:29105"/>
    </cofactor>
    <text evidence="15">Binds 2 Zn(2+) ions per subunit.</text>
</comment>
<dbReference type="FunFam" id="3.40.390.10:FF:000007">
    <property type="entry name" value="Collagenase 3"/>
    <property type="match status" value="1"/>
</dbReference>
<feature type="binding site" evidence="14">
    <location>
        <position position="277"/>
    </location>
    <ligand>
        <name>Zn(2+)</name>
        <dbReference type="ChEBI" id="CHEBI:29105"/>
        <label>2</label>
        <note>catalytic</note>
    </ligand>
</feature>
<evidence type="ECO:0000256" key="8">
    <source>
        <dbReference type="ARBA" id="ARBA00022801"/>
    </source>
</evidence>
<evidence type="ECO:0000313" key="19">
    <source>
        <dbReference type="EMBL" id="OCT93191.1"/>
    </source>
</evidence>
<accession>A0A974DLG9</accession>
<feature type="binding site" evidence="15">
    <location>
        <position position="174"/>
    </location>
    <ligand>
        <name>Zn(2+)</name>
        <dbReference type="ChEBI" id="CHEBI:29105"/>
        <label>1</label>
    </ligand>
</feature>
<keyword evidence="12" id="KW-0865">Zymogen</keyword>
<evidence type="ECO:0000256" key="12">
    <source>
        <dbReference type="ARBA" id="ARBA00023145"/>
    </source>
</evidence>
<evidence type="ECO:0000256" key="9">
    <source>
        <dbReference type="ARBA" id="ARBA00022833"/>
    </source>
</evidence>
<dbReference type="GO" id="GO:0006508">
    <property type="term" value="P:proteolysis"/>
    <property type="evidence" value="ECO:0007669"/>
    <property type="project" value="UniProtKB-KW"/>
</dbReference>
<dbReference type="SUPFAM" id="SSF47090">
    <property type="entry name" value="PGBD-like"/>
    <property type="match status" value="1"/>
</dbReference>
<feature type="short sequence motif" description="Cysteine switch" evidence="16">
    <location>
        <begin position="81"/>
        <end position="88"/>
    </location>
</feature>
<comment type="cofactor">
    <cofactor evidence="15">
        <name>Ca(2+)</name>
        <dbReference type="ChEBI" id="CHEBI:29108"/>
    </cofactor>
    <text evidence="15">Can bind about 5 Ca(2+) ions per subunit.</text>
</comment>
<feature type="active site" evidence="13">
    <location>
        <position position="268"/>
    </location>
</feature>
<feature type="binding site" evidence="15">
    <location>
        <position position="192"/>
    </location>
    <ligand>
        <name>Ca(2+)</name>
        <dbReference type="ChEBI" id="CHEBI:29108"/>
        <label>1</label>
    </ligand>
</feature>
<feature type="binding site" evidence="14">
    <location>
        <position position="267"/>
    </location>
    <ligand>
        <name>Zn(2+)</name>
        <dbReference type="ChEBI" id="CHEBI:29105"/>
        <label>2</label>
        <note>catalytic</note>
    </ligand>
</feature>
<dbReference type="InterPro" id="IPR002477">
    <property type="entry name" value="Peptidoglycan-bd-like"/>
</dbReference>
<dbReference type="InterPro" id="IPR001818">
    <property type="entry name" value="Pept_M10_metallopeptidase"/>
</dbReference>
<feature type="binding site" evidence="15">
    <location>
        <position position="161"/>
    </location>
    <ligand>
        <name>Zn(2+)</name>
        <dbReference type="ChEBI" id="CHEBI:29105"/>
        <label>1</label>
    </ligand>
</feature>
<keyword evidence="3" id="KW-0964">Secreted</keyword>
<evidence type="ECO:0000313" key="20">
    <source>
        <dbReference type="Proteomes" id="UP000694892"/>
    </source>
</evidence>
<dbReference type="EMBL" id="CM004469">
    <property type="protein sequence ID" value="OCT93191.1"/>
    <property type="molecule type" value="Genomic_DNA"/>
</dbReference>
<keyword evidence="6 14" id="KW-0479">Metal-binding</keyword>
<dbReference type="Proteomes" id="UP000694892">
    <property type="component" value="Chromosome 2S"/>
</dbReference>
<keyword evidence="8" id="KW-0378">Hydrolase</keyword>
<feature type="chain" id="PRO_5037701341" description="Peptidase metallopeptidase domain-containing protein" evidence="17">
    <location>
        <begin position="18"/>
        <end position="317"/>
    </location>
</feature>
<feature type="binding site" evidence="15">
    <location>
        <position position="115"/>
    </location>
    <ligand>
        <name>Ca(2+)</name>
        <dbReference type="ChEBI" id="CHEBI:29108"/>
        <label>1</label>
    </ligand>
</feature>
<dbReference type="InterPro" id="IPR024079">
    <property type="entry name" value="MetalloPept_cat_dom_sf"/>
</dbReference>
<dbReference type="GO" id="GO:0008270">
    <property type="term" value="F:zinc ion binding"/>
    <property type="evidence" value="ECO:0007669"/>
    <property type="project" value="InterPro"/>
</dbReference>
<dbReference type="PANTHER" id="PTHR10201:SF317">
    <property type="entry name" value="MATRILYSIN-LIKE"/>
    <property type="match status" value="1"/>
</dbReference>
<feature type="binding site" evidence="15">
    <location>
        <position position="285"/>
    </location>
    <ligand>
        <name>Zn(2+)</name>
        <dbReference type="ChEBI" id="CHEBI:29105"/>
        <label>2</label>
        <note>catalytic</note>
    </ligand>
</feature>
<feature type="binding site" evidence="15">
    <location>
        <position position="185"/>
    </location>
    <ligand>
        <name>Ca(2+)</name>
        <dbReference type="ChEBI" id="CHEBI:29108"/>
        <label>2</label>
    </ligand>
</feature>
<evidence type="ECO:0000256" key="7">
    <source>
        <dbReference type="ARBA" id="ARBA00022729"/>
    </source>
</evidence>
<evidence type="ECO:0000256" key="15">
    <source>
        <dbReference type="PIRSR" id="PIRSR621190-2"/>
    </source>
</evidence>
<dbReference type="Pfam" id="PF00413">
    <property type="entry name" value="Peptidase_M10"/>
    <property type="match status" value="1"/>
</dbReference>
<evidence type="ECO:0000259" key="18">
    <source>
        <dbReference type="SMART" id="SM00235"/>
    </source>
</evidence>
<gene>
    <name evidence="19" type="ORF">XELAEV_18016256mg</name>
</gene>
<dbReference type="PANTHER" id="PTHR10201">
    <property type="entry name" value="MATRIX METALLOPROTEINASE"/>
    <property type="match status" value="1"/>
</dbReference>
<reference evidence="20" key="1">
    <citation type="journal article" date="2016" name="Nature">
        <title>Genome evolution in the allotetraploid frog Xenopus laevis.</title>
        <authorList>
            <person name="Session A.M."/>
            <person name="Uno Y."/>
            <person name="Kwon T."/>
            <person name="Chapman J.A."/>
            <person name="Toyoda A."/>
            <person name="Takahashi S."/>
            <person name="Fukui A."/>
            <person name="Hikosaka A."/>
            <person name="Suzuki A."/>
            <person name="Kondo M."/>
            <person name="van Heeringen S.J."/>
            <person name="Quigley I."/>
            <person name="Heinz S."/>
            <person name="Ogino H."/>
            <person name="Ochi H."/>
            <person name="Hellsten U."/>
            <person name="Lyons J.B."/>
            <person name="Simakov O."/>
            <person name="Putnam N."/>
            <person name="Stites J."/>
            <person name="Kuroki Y."/>
            <person name="Tanaka T."/>
            <person name="Michiue T."/>
            <person name="Watanabe M."/>
            <person name="Bogdanovic O."/>
            <person name="Lister R."/>
            <person name="Georgiou G."/>
            <person name="Paranjpe S.S."/>
            <person name="van Kruijsbergen I."/>
            <person name="Shu S."/>
            <person name="Carlson J."/>
            <person name="Kinoshita T."/>
            <person name="Ohta Y."/>
            <person name="Mawaribuchi S."/>
            <person name="Jenkins J."/>
            <person name="Grimwood J."/>
            <person name="Schmutz J."/>
            <person name="Mitros T."/>
            <person name="Mozaffari S.V."/>
            <person name="Suzuki Y."/>
            <person name="Haramoto Y."/>
            <person name="Yamamoto T.S."/>
            <person name="Takagi C."/>
            <person name="Heald R."/>
            <person name="Miller K."/>
            <person name="Haudenschild C."/>
            <person name="Kitzman J."/>
            <person name="Nakayama T."/>
            <person name="Izutsu Y."/>
            <person name="Robert J."/>
            <person name="Fortriede J."/>
            <person name="Burns K."/>
            <person name="Lotay V."/>
            <person name="Karimi K."/>
            <person name="Yasuoka Y."/>
            <person name="Dichmann D.S."/>
            <person name="Flajnik M.F."/>
            <person name="Houston D.W."/>
            <person name="Shendure J."/>
            <person name="DuPasquier L."/>
            <person name="Vize P.D."/>
            <person name="Zorn A.M."/>
            <person name="Ito M."/>
            <person name="Marcotte E.M."/>
            <person name="Wallingford J.B."/>
            <person name="Ito Y."/>
            <person name="Asashima M."/>
            <person name="Ueno N."/>
            <person name="Matsuda Y."/>
            <person name="Veenstra G.J."/>
            <person name="Fujiyama A."/>
            <person name="Harland R.M."/>
            <person name="Taira M."/>
            <person name="Rokhsar D.S."/>
        </authorList>
    </citation>
    <scope>NUCLEOTIDE SEQUENCE [LARGE SCALE GENOMIC DNA]</scope>
    <source>
        <strain evidence="20">J</strain>
    </source>
</reference>
<feature type="binding site" description="in inhibited form" evidence="15">
    <location>
        <position position="83"/>
    </location>
    <ligand>
        <name>Zn(2+)</name>
        <dbReference type="ChEBI" id="CHEBI:29105"/>
        <label>2</label>
        <note>catalytic</note>
    </ligand>
</feature>
<dbReference type="InterPro" id="IPR021158">
    <property type="entry name" value="Pept_M10A_Zn_BS"/>
</dbReference>
<feature type="signal peptide" evidence="17">
    <location>
        <begin position="1"/>
        <end position="17"/>
    </location>
</feature>
<feature type="binding site" evidence="15">
    <location>
        <position position="169"/>
    </location>
    <ligand>
        <name>Ca(2+)</name>
        <dbReference type="ChEBI" id="CHEBI:29108"/>
        <label>3</label>
    </ligand>
</feature>
<comment type="similarity">
    <text evidence="2">Belongs to the peptidase M10A family.</text>
</comment>
<feature type="binding site" evidence="15">
    <location>
        <position position="159"/>
    </location>
    <ligand>
        <name>Zn(2+)</name>
        <dbReference type="ChEBI" id="CHEBI:29105"/>
        <label>1</label>
    </ligand>
</feature>
<evidence type="ECO:0000256" key="14">
    <source>
        <dbReference type="PIRSR" id="PIRSR001191-2"/>
    </source>
</evidence>
<evidence type="ECO:0000256" key="2">
    <source>
        <dbReference type="ARBA" id="ARBA00010370"/>
    </source>
</evidence>
<evidence type="ECO:0000256" key="4">
    <source>
        <dbReference type="ARBA" id="ARBA00022530"/>
    </source>
</evidence>
<keyword evidence="7 17" id="KW-0732">Signal</keyword>
<keyword evidence="11" id="KW-0482">Metalloprotease</keyword>
<dbReference type="CDD" id="cd04278">
    <property type="entry name" value="ZnMc_MMP"/>
    <property type="match status" value="1"/>
</dbReference>
<dbReference type="GO" id="GO:0030574">
    <property type="term" value="P:collagen catabolic process"/>
    <property type="evidence" value="ECO:0007669"/>
    <property type="project" value="TreeGrafter"/>
</dbReference>
<feature type="domain" description="Peptidase metallopeptidase" evidence="18">
    <location>
        <begin position="96"/>
        <end position="313"/>
    </location>
</feature>
<keyword evidence="9 14" id="KW-0862">Zinc</keyword>
<proteinExistence type="inferred from homology"/>
<dbReference type="AlphaFoldDB" id="A0A974DLG9"/>
<dbReference type="InterPro" id="IPR033739">
    <property type="entry name" value="M10A_MMP"/>
</dbReference>
<dbReference type="SMART" id="SM00235">
    <property type="entry name" value="ZnMc"/>
    <property type="match status" value="1"/>
</dbReference>
<dbReference type="Pfam" id="PF01471">
    <property type="entry name" value="PG_binding_1"/>
    <property type="match status" value="1"/>
</dbReference>
<dbReference type="GO" id="GO:0005615">
    <property type="term" value="C:extracellular space"/>
    <property type="evidence" value="ECO:0007669"/>
    <property type="project" value="TreeGrafter"/>
</dbReference>
<evidence type="ECO:0000256" key="1">
    <source>
        <dbReference type="ARBA" id="ARBA00004498"/>
    </source>
</evidence>
<comment type="subcellular location">
    <subcellularLocation>
        <location evidence="1">Secreted</location>
        <location evidence="1">Extracellular space</location>
        <location evidence="1">Extracellular matrix</location>
    </subcellularLocation>
</comment>
<evidence type="ECO:0000256" key="11">
    <source>
        <dbReference type="ARBA" id="ARBA00023049"/>
    </source>
</evidence>
<sequence>MLQAIPLVILSLSYIKAMPVPQPEEPMRPSERMFAEKYLDTFYPMGSKNTFAEKLREMQKFFGMSVTGRLDSHTMTMMKTPRCGMPDVAAFTQFSGNPRWSTTQLTYSIVNYTPDLPRQLVDEAIKRAFGVWSNVTPLQFTAISSGDADIFIRFGARAHGDSLPFDGPSGVLAHAYAPGRGIGGDAHFDEDESWTSSRAVQAEISSLATPRPQGPGESSHAPIPHCCLECCWRHVVLKSLRPGLCGLSTILGLVHPAGFNLFLVAAHEFGHSLGLDHSTVPQALMFPNYRYEDTATFSLSQDDINGIQSIYGKRQQA</sequence>
<keyword evidence="10 15" id="KW-0106">Calcium</keyword>
<dbReference type="InterPro" id="IPR021190">
    <property type="entry name" value="Pept_M10A"/>
</dbReference>
<dbReference type="GO" id="GO:0031012">
    <property type="term" value="C:extracellular matrix"/>
    <property type="evidence" value="ECO:0007669"/>
    <property type="project" value="InterPro"/>
</dbReference>
<dbReference type="PRINTS" id="PR00138">
    <property type="entry name" value="MATRIXIN"/>
</dbReference>
<feature type="binding site" evidence="15">
    <location>
        <position position="149"/>
    </location>
    <ligand>
        <name>Ca(2+)</name>
        <dbReference type="ChEBI" id="CHEBI:29108"/>
        <label>2</label>
    </ligand>
</feature>
<feature type="binding site" evidence="15">
    <location>
        <position position="166"/>
    </location>
    <ligand>
        <name>Ca(2+)</name>
        <dbReference type="ChEBI" id="CHEBI:29108"/>
        <label>3</label>
    </ligand>
</feature>
<feature type="binding site" evidence="14">
    <location>
        <position position="271"/>
    </location>
    <ligand>
        <name>Zn(2+)</name>
        <dbReference type="ChEBI" id="CHEBI:29105"/>
        <label>2</label>
        <note>catalytic</note>
    </ligand>
</feature>
<protein>
    <recommendedName>
        <fullName evidence="18">Peptidase metallopeptidase domain-containing protein</fullName>
    </recommendedName>
</protein>
<dbReference type="PROSITE" id="PS00546">
    <property type="entry name" value="CYSTEINE_SWITCH"/>
    <property type="match status" value="1"/>
</dbReference>
<evidence type="ECO:0000256" key="16">
    <source>
        <dbReference type="PIRSR" id="PIRSR621190-5"/>
    </source>
</evidence>
<evidence type="ECO:0000256" key="5">
    <source>
        <dbReference type="ARBA" id="ARBA00022670"/>
    </source>
</evidence>
<feature type="binding site" evidence="15">
    <location>
        <position position="167"/>
    </location>
    <ligand>
        <name>Ca(2+)</name>
        <dbReference type="ChEBI" id="CHEBI:29108"/>
        <label>3</label>
    </ligand>
</feature>
<dbReference type="InterPro" id="IPR036365">
    <property type="entry name" value="PGBD-like_sf"/>
</dbReference>
<feature type="binding site" evidence="15">
    <location>
        <position position="192"/>
    </location>
    <ligand>
        <name>Ca(2+)</name>
        <dbReference type="ChEBI" id="CHEBI:29108"/>
        <label>3</label>
    </ligand>
</feature>
<evidence type="ECO:0000256" key="10">
    <source>
        <dbReference type="ARBA" id="ARBA00022837"/>
    </source>
</evidence>
<feature type="binding site" evidence="15">
    <location>
        <position position="183"/>
    </location>
    <ligand>
        <name>Ca(2+)</name>
        <dbReference type="ChEBI" id="CHEBI:29108"/>
        <label>2</label>
    </ligand>
</feature>
<feature type="binding site" evidence="15">
    <location>
        <position position="187"/>
    </location>
    <ligand>
        <name>Zn(2+)</name>
        <dbReference type="ChEBI" id="CHEBI:29105"/>
        <label>1</label>
    </ligand>
</feature>
<dbReference type="OMA" id="WATATHY"/>
<dbReference type="InterPro" id="IPR006026">
    <property type="entry name" value="Peptidase_Metallo"/>
</dbReference>
<keyword evidence="4" id="KW-0272">Extracellular matrix</keyword>
<dbReference type="Gene3D" id="3.40.390.10">
    <property type="entry name" value="Collagenase (Catalytic Domain)"/>
    <property type="match status" value="2"/>
</dbReference>
<organism evidence="19 20">
    <name type="scientific">Xenopus laevis</name>
    <name type="common">African clawed frog</name>
    <dbReference type="NCBI Taxonomy" id="8355"/>
    <lineage>
        <taxon>Eukaryota</taxon>
        <taxon>Metazoa</taxon>
        <taxon>Chordata</taxon>
        <taxon>Craniata</taxon>
        <taxon>Vertebrata</taxon>
        <taxon>Euteleostomi</taxon>
        <taxon>Amphibia</taxon>
        <taxon>Batrachia</taxon>
        <taxon>Anura</taxon>
        <taxon>Pipoidea</taxon>
        <taxon>Pipidae</taxon>
        <taxon>Xenopodinae</taxon>
        <taxon>Xenopus</taxon>
        <taxon>Xenopus</taxon>
    </lineage>
</organism>